<evidence type="ECO:0000256" key="4">
    <source>
        <dbReference type="ARBA" id="ARBA00022553"/>
    </source>
</evidence>
<evidence type="ECO:0000256" key="10">
    <source>
        <dbReference type="ARBA" id="ARBA00023136"/>
    </source>
</evidence>
<sequence length="455" mass="48897">MKLWPRSLIARILLLELGAIAIAAVALPMLLTSFLRTEAHRYEQRILAEQARTIANGIRASASGPIVRLDPAMVRLYASPYDGRAFVVTDSGGGTLAESPYADLVPWRNAPRAGRQLPFRAGAFVGVSQPVRVGAARIWVIVTQDRTGPGAILDDVIHGFIRRYDPVLISILLLLPLINSALIARLFFAVRDASHQAAAIGPHNLDVRIEEAGLPLEVAPLAHATNDLLARLQASFRNQSEFVANVAHELRTPLTVHRVELEGVEDPALRARLRGSVDRLGHVVAQLQDLATLEVTADDKFETFDARELAQETIGLHAPQILAAGDTIALDAPPGPVLVRGNPVLAGLALANLITNASRHTPPGTLIEVRVGPDGALLVRDDGPGIAASNPQDATERYWRADHERSDGAGLGLSIVRRIMEVHQGRLTVQSHPGEGTCVSLRFPLAPEAEVTSPS</sequence>
<dbReference type="PROSITE" id="PS50885">
    <property type="entry name" value="HAMP"/>
    <property type="match status" value="1"/>
</dbReference>
<dbReference type="SUPFAM" id="SSF47384">
    <property type="entry name" value="Homodimeric domain of signal transducing histidine kinase"/>
    <property type="match status" value="1"/>
</dbReference>
<dbReference type="InterPro" id="IPR036890">
    <property type="entry name" value="HATPase_C_sf"/>
</dbReference>
<evidence type="ECO:0000256" key="8">
    <source>
        <dbReference type="ARBA" id="ARBA00022989"/>
    </source>
</evidence>
<evidence type="ECO:0000256" key="11">
    <source>
        <dbReference type="SAM" id="Phobius"/>
    </source>
</evidence>
<evidence type="ECO:0000256" key="1">
    <source>
        <dbReference type="ARBA" id="ARBA00000085"/>
    </source>
</evidence>
<keyword evidence="4" id="KW-0597">Phosphoprotein</keyword>
<dbReference type="InterPro" id="IPR004358">
    <property type="entry name" value="Sig_transdc_His_kin-like_C"/>
</dbReference>
<evidence type="ECO:0000259" key="13">
    <source>
        <dbReference type="PROSITE" id="PS50885"/>
    </source>
</evidence>
<comment type="caution">
    <text evidence="14">The sequence shown here is derived from an EMBL/GenBank/DDBJ whole genome shotgun (WGS) entry which is preliminary data.</text>
</comment>
<feature type="transmembrane region" description="Helical" evidence="11">
    <location>
        <begin position="12"/>
        <end position="35"/>
    </location>
</feature>
<dbReference type="InterPro" id="IPR003660">
    <property type="entry name" value="HAMP_dom"/>
</dbReference>
<comment type="catalytic activity">
    <reaction evidence="1">
        <text>ATP + protein L-histidine = ADP + protein N-phospho-L-histidine.</text>
        <dbReference type="EC" id="2.7.13.3"/>
    </reaction>
</comment>
<keyword evidence="10 11" id="KW-0472">Membrane</keyword>
<keyword evidence="5" id="KW-0808">Transferase</keyword>
<keyword evidence="6 11" id="KW-0812">Transmembrane</keyword>
<dbReference type="PANTHER" id="PTHR45436">
    <property type="entry name" value="SENSOR HISTIDINE KINASE YKOH"/>
    <property type="match status" value="1"/>
</dbReference>
<evidence type="ECO:0000313" key="14">
    <source>
        <dbReference type="EMBL" id="NJB95930.1"/>
    </source>
</evidence>
<feature type="transmembrane region" description="Helical" evidence="11">
    <location>
        <begin position="167"/>
        <end position="188"/>
    </location>
</feature>
<feature type="domain" description="HAMP" evidence="13">
    <location>
        <begin position="184"/>
        <end position="237"/>
    </location>
</feature>
<evidence type="ECO:0000313" key="15">
    <source>
        <dbReference type="Proteomes" id="UP000531251"/>
    </source>
</evidence>
<dbReference type="InterPro" id="IPR003661">
    <property type="entry name" value="HisK_dim/P_dom"/>
</dbReference>
<dbReference type="EMBL" id="JAATJB010000001">
    <property type="protein sequence ID" value="NJB95930.1"/>
    <property type="molecule type" value="Genomic_DNA"/>
</dbReference>
<dbReference type="GO" id="GO:0005886">
    <property type="term" value="C:plasma membrane"/>
    <property type="evidence" value="ECO:0007669"/>
    <property type="project" value="TreeGrafter"/>
</dbReference>
<accession>A0A7X5XX82</accession>
<reference evidence="14 15" key="1">
    <citation type="submission" date="2020-03" db="EMBL/GenBank/DDBJ databases">
        <title>Genomic Encyclopedia of Type Strains, Phase IV (KMG-IV): sequencing the most valuable type-strain genomes for metagenomic binning, comparative biology and taxonomic classification.</title>
        <authorList>
            <person name="Goeker M."/>
        </authorList>
    </citation>
    <scope>NUCLEOTIDE SEQUENCE [LARGE SCALE GENOMIC DNA]</scope>
    <source>
        <strain evidence="14 15">DSM 7225</strain>
    </source>
</reference>
<dbReference type="Pfam" id="PF02518">
    <property type="entry name" value="HATPase_c"/>
    <property type="match status" value="1"/>
</dbReference>
<dbReference type="PRINTS" id="PR00344">
    <property type="entry name" value="BCTRLSENSOR"/>
</dbReference>
<dbReference type="InterPro" id="IPR005467">
    <property type="entry name" value="His_kinase_dom"/>
</dbReference>
<dbReference type="InterPro" id="IPR003594">
    <property type="entry name" value="HATPase_dom"/>
</dbReference>
<dbReference type="EC" id="2.7.13.3" evidence="3"/>
<keyword evidence="15" id="KW-1185">Reference proteome</keyword>
<evidence type="ECO:0000256" key="3">
    <source>
        <dbReference type="ARBA" id="ARBA00012438"/>
    </source>
</evidence>
<dbReference type="SUPFAM" id="SSF55874">
    <property type="entry name" value="ATPase domain of HSP90 chaperone/DNA topoisomerase II/histidine kinase"/>
    <property type="match status" value="1"/>
</dbReference>
<dbReference type="RefSeq" id="WP_125977547.1">
    <property type="nucleotide sequence ID" value="NZ_BAAADY010000008.1"/>
</dbReference>
<keyword evidence="7 14" id="KW-0418">Kinase</keyword>
<dbReference type="Gene3D" id="1.10.287.130">
    <property type="match status" value="1"/>
</dbReference>
<dbReference type="PROSITE" id="PS50109">
    <property type="entry name" value="HIS_KIN"/>
    <property type="match status" value="1"/>
</dbReference>
<dbReference type="AlphaFoldDB" id="A0A7X5XX82"/>
<evidence type="ECO:0000256" key="2">
    <source>
        <dbReference type="ARBA" id="ARBA00004141"/>
    </source>
</evidence>
<evidence type="ECO:0000256" key="5">
    <source>
        <dbReference type="ARBA" id="ARBA00022679"/>
    </source>
</evidence>
<dbReference type="InterPro" id="IPR036097">
    <property type="entry name" value="HisK_dim/P_sf"/>
</dbReference>
<keyword evidence="9" id="KW-0902">Two-component regulatory system</keyword>
<dbReference type="SMART" id="SM00388">
    <property type="entry name" value="HisKA"/>
    <property type="match status" value="1"/>
</dbReference>
<dbReference type="Proteomes" id="UP000531251">
    <property type="component" value="Unassembled WGS sequence"/>
</dbReference>
<dbReference type="CDD" id="cd00082">
    <property type="entry name" value="HisKA"/>
    <property type="match status" value="1"/>
</dbReference>
<gene>
    <name evidence="14" type="ORF">GGR89_000222</name>
</gene>
<protein>
    <recommendedName>
        <fullName evidence="3">histidine kinase</fullName>
        <ecNumber evidence="3">2.7.13.3</ecNumber>
    </recommendedName>
</protein>
<keyword evidence="8 11" id="KW-1133">Transmembrane helix</keyword>
<evidence type="ECO:0000259" key="12">
    <source>
        <dbReference type="PROSITE" id="PS50109"/>
    </source>
</evidence>
<evidence type="ECO:0000256" key="7">
    <source>
        <dbReference type="ARBA" id="ARBA00022777"/>
    </source>
</evidence>
<proteinExistence type="predicted"/>
<dbReference type="Pfam" id="PF00512">
    <property type="entry name" value="HisKA"/>
    <property type="match status" value="1"/>
</dbReference>
<name>A0A7X5XX82_9SPHN</name>
<dbReference type="Gene3D" id="3.30.565.10">
    <property type="entry name" value="Histidine kinase-like ATPase, C-terminal domain"/>
    <property type="match status" value="1"/>
</dbReference>
<dbReference type="InterPro" id="IPR050428">
    <property type="entry name" value="TCS_sensor_his_kinase"/>
</dbReference>
<evidence type="ECO:0000256" key="6">
    <source>
        <dbReference type="ARBA" id="ARBA00022692"/>
    </source>
</evidence>
<dbReference type="SMART" id="SM00387">
    <property type="entry name" value="HATPase_c"/>
    <property type="match status" value="1"/>
</dbReference>
<dbReference type="PANTHER" id="PTHR45436:SF15">
    <property type="entry name" value="SENSOR HISTIDINE KINASE CUSS"/>
    <property type="match status" value="1"/>
</dbReference>
<evidence type="ECO:0000256" key="9">
    <source>
        <dbReference type="ARBA" id="ARBA00023012"/>
    </source>
</evidence>
<organism evidence="14 15">
    <name type="scientific">Sphingomonas trueperi</name>
    <dbReference type="NCBI Taxonomy" id="53317"/>
    <lineage>
        <taxon>Bacteria</taxon>
        <taxon>Pseudomonadati</taxon>
        <taxon>Pseudomonadota</taxon>
        <taxon>Alphaproteobacteria</taxon>
        <taxon>Sphingomonadales</taxon>
        <taxon>Sphingomonadaceae</taxon>
        <taxon>Sphingomonas</taxon>
    </lineage>
</organism>
<feature type="domain" description="Histidine kinase" evidence="12">
    <location>
        <begin position="245"/>
        <end position="447"/>
    </location>
</feature>
<dbReference type="GO" id="GO:0000155">
    <property type="term" value="F:phosphorelay sensor kinase activity"/>
    <property type="evidence" value="ECO:0007669"/>
    <property type="project" value="InterPro"/>
</dbReference>
<comment type="subcellular location">
    <subcellularLocation>
        <location evidence="2">Membrane</location>
        <topology evidence="2">Multi-pass membrane protein</topology>
    </subcellularLocation>
</comment>